<dbReference type="Proteomes" id="UP000291097">
    <property type="component" value="Unassembled WGS sequence"/>
</dbReference>
<name>A0A482Y380_9EURY</name>
<feature type="transmembrane region" description="Helical" evidence="2">
    <location>
        <begin position="156"/>
        <end position="179"/>
    </location>
</feature>
<evidence type="ECO:0000313" key="3">
    <source>
        <dbReference type="EMBL" id="RZV05254.1"/>
    </source>
</evidence>
<evidence type="ECO:0000256" key="2">
    <source>
        <dbReference type="SAM" id="Phobius"/>
    </source>
</evidence>
<feature type="transmembrane region" description="Helical" evidence="2">
    <location>
        <begin position="191"/>
        <end position="210"/>
    </location>
</feature>
<keyword evidence="2" id="KW-0812">Transmembrane</keyword>
<protein>
    <submittedName>
        <fullName evidence="3">Uncharacterized protein</fullName>
    </submittedName>
</protein>
<sequence length="244" mass="27327">MKYRTLVIVGVLVAFLLPVSLLGSSATHQPYEPQEREYRIAHESTDAYGTTPDAYEGMSTNPDTATSVDELSPEAQQMFHDLLKQPRGASERRPSGWQTQTIQVCADYMLVCDTYAEAPEFPGSPEHISHETVRVSTLEYNGEYYTAQQTKFYSSAMGLAFGAALTLLVFTIYSLLLLWMTYTRSESHPRAVLSFTALGLVLILWPYISMLLNFEFTPFLIGVPGVILATVFLVFTYVKSRFGD</sequence>
<proteinExistence type="predicted"/>
<accession>A0A482Y380</accession>
<organism evidence="3 4">
    <name type="scientific">Natrinema hispanicum</name>
    <dbReference type="NCBI Taxonomy" id="392421"/>
    <lineage>
        <taxon>Archaea</taxon>
        <taxon>Methanobacteriati</taxon>
        <taxon>Methanobacteriota</taxon>
        <taxon>Stenosarchaea group</taxon>
        <taxon>Halobacteria</taxon>
        <taxon>Halobacteriales</taxon>
        <taxon>Natrialbaceae</taxon>
        <taxon>Natrinema</taxon>
    </lineage>
</organism>
<dbReference type="EMBL" id="SHMP01000010">
    <property type="protein sequence ID" value="RZV05254.1"/>
    <property type="molecule type" value="Genomic_DNA"/>
</dbReference>
<evidence type="ECO:0000313" key="4">
    <source>
        <dbReference type="Proteomes" id="UP000291097"/>
    </source>
</evidence>
<dbReference type="AlphaFoldDB" id="A0A482Y380"/>
<feature type="compositionally biased region" description="Polar residues" evidence="1">
    <location>
        <begin position="58"/>
        <end position="67"/>
    </location>
</feature>
<keyword evidence="2" id="KW-0472">Membrane</keyword>
<gene>
    <name evidence="3" type="ORF">BDK88_4279</name>
</gene>
<feature type="transmembrane region" description="Helical" evidence="2">
    <location>
        <begin position="216"/>
        <end position="238"/>
    </location>
</feature>
<reference evidence="3 4" key="1">
    <citation type="submission" date="2019-02" db="EMBL/GenBank/DDBJ databases">
        <title>Genomic Encyclopedia of Archaeal and Bacterial Type Strains, Phase II (KMG-II): from individual species to whole genera.</title>
        <authorList>
            <person name="Goeker M."/>
        </authorList>
    </citation>
    <scope>NUCLEOTIDE SEQUENCE [LARGE SCALE GENOMIC DNA]</scope>
    <source>
        <strain evidence="3 4">DSM 18328</strain>
    </source>
</reference>
<keyword evidence="2" id="KW-1133">Transmembrane helix</keyword>
<comment type="caution">
    <text evidence="3">The sequence shown here is derived from an EMBL/GenBank/DDBJ whole genome shotgun (WGS) entry which is preliminary data.</text>
</comment>
<feature type="region of interest" description="Disordered" evidence="1">
    <location>
        <begin position="47"/>
        <end position="67"/>
    </location>
</feature>
<evidence type="ECO:0000256" key="1">
    <source>
        <dbReference type="SAM" id="MobiDB-lite"/>
    </source>
</evidence>